<dbReference type="AlphaFoldDB" id="A0A9D1IND4"/>
<dbReference type="EMBL" id="DVMT01000061">
    <property type="protein sequence ID" value="HIU40850.1"/>
    <property type="molecule type" value="Genomic_DNA"/>
</dbReference>
<protein>
    <submittedName>
        <fullName evidence="1">Uncharacterized protein</fullName>
    </submittedName>
</protein>
<dbReference type="Proteomes" id="UP000824074">
    <property type="component" value="Unassembled WGS sequence"/>
</dbReference>
<proteinExistence type="predicted"/>
<gene>
    <name evidence="1" type="ORF">IAB68_06110</name>
</gene>
<sequence length="238" mass="28167">MKNDWYNILGLEDSKSISNVNVKVLLDEFFKKFIFIRFNKDGNIIVLYTKDKKEYKVTVNKEFDKEKFRLGEICGLSLILNVKNGDELIQNKLIVKVDNPHCVSYNITFERKNVLEHNKSSYFQLNKSKLNYYKSYEDKKEKAKASTDVFYIDKQVQTSHLLPDTTCITKIEKESDDNKLENYLCIQKEIIHDKETSFKSNLPIVYLLLDEHKEFLKKHDYEDKDLKNNASKTYKIGF</sequence>
<evidence type="ECO:0000313" key="2">
    <source>
        <dbReference type="Proteomes" id="UP000824074"/>
    </source>
</evidence>
<comment type="caution">
    <text evidence="1">The sequence shown here is derived from an EMBL/GenBank/DDBJ whole genome shotgun (WGS) entry which is preliminary data.</text>
</comment>
<accession>A0A9D1IND4</accession>
<reference evidence="1" key="2">
    <citation type="journal article" date="2021" name="PeerJ">
        <title>Extensive microbial diversity within the chicken gut microbiome revealed by metagenomics and culture.</title>
        <authorList>
            <person name="Gilroy R."/>
            <person name="Ravi A."/>
            <person name="Getino M."/>
            <person name="Pursley I."/>
            <person name="Horton D.L."/>
            <person name="Alikhan N.F."/>
            <person name="Baker D."/>
            <person name="Gharbi K."/>
            <person name="Hall N."/>
            <person name="Watson M."/>
            <person name="Adriaenssens E.M."/>
            <person name="Foster-Nyarko E."/>
            <person name="Jarju S."/>
            <person name="Secka A."/>
            <person name="Antonio M."/>
            <person name="Oren A."/>
            <person name="Chaudhuri R.R."/>
            <person name="La Ragione R."/>
            <person name="Hildebrand F."/>
            <person name="Pallen M.J."/>
        </authorList>
    </citation>
    <scope>NUCLEOTIDE SEQUENCE</scope>
    <source>
        <strain evidence="1">CHK193-30670</strain>
    </source>
</reference>
<name>A0A9D1IND4_9FIRM</name>
<evidence type="ECO:0000313" key="1">
    <source>
        <dbReference type="EMBL" id="HIU40850.1"/>
    </source>
</evidence>
<reference evidence="1" key="1">
    <citation type="submission" date="2020-10" db="EMBL/GenBank/DDBJ databases">
        <authorList>
            <person name="Gilroy R."/>
        </authorList>
    </citation>
    <scope>NUCLEOTIDE SEQUENCE</scope>
    <source>
        <strain evidence="1">CHK193-30670</strain>
    </source>
</reference>
<organism evidence="1 2">
    <name type="scientific">Candidatus Aphodocola excrementigallinarum</name>
    <dbReference type="NCBI Taxonomy" id="2840670"/>
    <lineage>
        <taxon>Bacteria</taxon>
        <taxon>Bacillati</taxon>
        <taxon>Bacillota</taxon>
        <taxon>Bacilli</taxon>
        <taxon>Candidatus Aphodocola</taxon>
    </lineage>
</organism>